<dbReference type="PANTHER" id="PTHR34587">
    <property type="entry name" value="VWFA DOMAIN-CONTAINING PROTEIN"/>
    <property type="match status" value="1"/>
</dbReference>
<dbReference type="HOGENOM" id="CLU_029378_2_0_1"/>
<dbReference type="PANTHER" id="PTHR34587:SF2">
    <property type="entry name" value="G-PROTEIN COUPLED RECEPTORS FAMILY 1 PROFILE DOMAIN-CONTAINING PROTEIN"/>
    <property type="match status" value="1"/>
</dbReference>
<name>A0A075B0F8_ROZAC</name>
<gene>
    <name evidence="3" type="ORF">O9G_005875</name>
</gene>
<feature type="chain" id="PRO_5001705662" evidence="2">
    <location>
        <begin position="20"/>
        <end position="271"/>
    </location>
</feature>
<feature type="region of interest" description="Disordered" evidence="1">
    <location>
        <begin position="232"/>
        <end position="271"/>
    </location>
</feature>
<evidence type="ECO:0000313" key="3">
    <source>
        <dbReference type="EMBL" id="EPZ36006.1"/>
    </source>
</evidence>
<dbReference type="OrthoDB" id="2336871at2759"/>
<evidence type="ECO:0000256" key="2">
    <source>
        <dbReference type="SAM" id="SignalP"/>
    </source>
</evidence>
<sequence>MRVAFLSLLTIIAAQNTTQVDFCTASGQALMDGTQNRGGSCSNTIQGNTTQVDFCAASGQVLMDGTQNRGGSCSNTIQGSLPDITKMVSTIILSPSNGDRIEEGTPFVISVKTVNLQLGFFDNPQTEYYLSPQTLNSNGIIEGHQHVVVQALTDGTVPPSAQDFKFFKGLNGESADGVLSVNVTEGIAGVGSHRICTITGSRGHQPVLMPVAQRGSQDDCIRIEIVKKKNGKGGKGFNNVAEDVTEGELERVRHGRRREGRRRFRDRRHRD</sequence>
<proteinExistence type="predicted"/>
<evidence type="ECO:0000256" key="1">
    <source>
        <dbReference type="SAM" id="MobiDB-lite"/>
    </source>
</evidence>
<protein>
    <submittedName>
        <fullName evidence="3">Uncharacterized protein</fullName>
    </submittedName>
</protein>
<feature type="compositionally biased region" description="Basic residues" evidence="1">
    <location>
        <begin position="253"/>
        <end position="271"/>
    </location>
</feature>
<dbReference type="InterPro" id="IPR053216">
    <property type="entry name" value="Appressorial_penetr-assoc"/>
</dbReference>
<accession>A0A075B0F8</accession>
<evidence type="ECO:0000313" key="4">
    <source>
        <dbReference type="Proteomes" id="UP000030755"/>
    </source>
</evidence>
<feature type="signal peptide" evidence="2">
    <location>
        <begin position="1"/>
        <end position="19"/>
    </location>
</feature>
<keyword evidence="2" id="KW-0732">Signal</keyword>
<dbReference type="AlphaFoldDB" id="A0A075B0F8"/>
<dbReference type="STRING" id="988480.A0A075B0F8"/>
<keyword evidence="4" id="KW-1185">Reference proteome</keyword>
<dbReference type="Proteomes" id="UP000030755">
    <property type="component" value="Unassembled WGS sequence"/>
</dbReference>
<dbReference type="EMBL" id="KE560692">
    <property type="protein sequence ID" value="EPZ36006.1"/>
    <property type="molecule type" value="Genomic_DNA"/>
</dbReference>
<dbReference type="OMA" id="THQPVVM"/>
<reference evidence="3 4" key="1">
    <citation type="journal article" date="2013" name="Curr. Biol.">
        <title>Shared signatures of parasitism and phylogenomics unite Cryptomycota and microsporidia.</title>
        <authorList>
            <person name="James T.Y."/>
            <person name="Pelin A."/>
            <person name="Bonen L."/>
            <person name="Ahrendt S."/>
            <person name="Sain D."/>
            <person name="Corradi N."/>
            <person name="Stajich J.E."/>
        </authorList>
    </citation>
    <scope>NUCLEOTIDE SEQUENCE [LARGE SCALE GENOMIC DNA]</scope>
    <source>
        <strain evidence="3 4">CSF55</strain>
    </source>
</reference>
<organism evidence="3 4">
    <name type="scientific">Rozella allomycis (strain CSF55)</name>
    <dbReference type="NCBI Taxonomy" id="988480"/>
    <lineage>
        <taxon>Eukaryota</taxon>
        <taxon>Fungi</taxon>
        <taxon>Fungi incertae sedis</taxon>
        <taxon>Cryptomycota</taxon>
        <taxon>Cryptomycota incertae sedis</taxon>
        <taxon>Rozella</taxon>
    </lineage>
</organism>